<keyword evidence="2" id="KW-1185">Reference proteome</keyword>
<dbReference type="EnsemblMetazoa" id="RPRC007368-RA">
    <property type="protein sequence ID" value="RPRC007368-PA"/>
    <property type="gene ID" value="RPRC007368"/>
</dbReference>
<sequence>MASGQETGEETKIQCCCCICVNDTCDETCICENDKCKMRLSKILKEQSSIKEGEEIKDVKECICICTCNDQTSCVCKISCCGIDKQLDCKCTVTCKCANGEQACKTTDGKECNRASKDEDKNCTCKLLCCKLNNDVSCKNRCQPCMIVCDCNCAKNDDNTNHGCICTLKLDCQTAICCK</sequence>
<reference evidence="1" key="1">
    <citation type="submission" date="2015-05" db="UniProtKB">
        <authorList>
            <consortium name="EnsemblMetazoa"/>
        </authorList>
    </citation>
    <scope>IDENTIFICATION</scope>
</reference>
<dbReference type="InParanoid" id="T1HTJ8"/>
<name>T1HTJ8_RHOPR</name>
<evidence type="ECO:0000313" key="2">
    <source>
        <dbReference type="Proteomes" id="UP000015103"/>
    </source>
</evidence>
<dbReference type="VEuPathDB" id="VectorBase:RPRC007368"/>
<evidence type="ECO:0000313" key="1">
    <source>
        <dbReference type="EnsemblMetazoa" id="RPRC007368-PA"/>
    </source>
</evidence>
<organism evidence="1 2">
    <name type="scientific">Rhodnius prolixus</name>
    <name type="common">Triatomid bug</name>
    <dbReference type="NCBI Taxonomy" id="13249"/>
    <lineage>
        <taxon>Eukaryota</taxon>
        <taxon>Metazoa</taxon>
        <taxon>Ecdysozoa</taxon>
        <taxon>Arthropoda</taxon>
        <taxon>Hexapoda</taxon>
        <taxon>Insecta</taxon>
        <taxon>Pterygota</taxon>
        <taxon>Neoptera</taxon>
        <taxon>Paraneoptera</taxon>
        <taxon>Hemiptera</taxon>
        <taxon>Heteroptera</taxon>
        <taxon>Panheteroptera</taxon>
        <taxon>Cimicomorpha</taxon>
        <taxon>Reduviidae</taxon>
        <taxon>Triatominae</taxon>
        <taxon>Rhodnius</taxon>
    </lineage>
</organism>
<proteinExistence type="predicted"/>
<dbReference type="EMBL" id="ACPB03016023">
    <property type="status" value="NOT_ANNOTATED_CDS"/>
    <property type="molecule type" value="Genomic_DNA"/>
</dbReference>
<dbReference type="AlphaFoldDB" id="T1HTJ8"/>
<protein>
    <submittedName>
        <fullName evidence="1">Uncharacterized protein</fullName>
    </submittedName>
</protein>
<dbReference type="HOGENOM" id="CLU_1505307_0_0_1"/>
<accession>T1HTJ8</accession>
<dbReference type="Proteomes" id="UP000015103">
    <property type="component" value="Unassembled WGS sequence"/>
</dbReference>